<reference evidence="2 3" key="1">
    <citation type="journal article" date="2023" name="Arcadia Sci">
        <title>De novo assembly of a long-read Amblyomma americanum tick genome.</title>
        <authorList>
            <person name="Chou S."/>
            <person name="Poskanzer K.E."/>
            <person name="Rollins M."/>
            <person name="Thuy-Boun P.S."/>
        </authorList>
    </citation>
    <scope>NUCLEOTIDE SEQUENCE [LARGE SCALE GENOMIC DNA]</scope>
    <source>
        <strain evidence="2">F_SG_1</strain>
        <tissue evidence="2">Salivary glands</tissue>
    </source>
</reference>
<comment type="caution">
    <text evidence="2">The sequence shown here is derived from an EMBL/GenBank/DDBJ whole genome shotgun (WGS) entry which is preliminary data.</text>
</comment>
<sequence>MGHEVWSNDSRMREFQLNGTEDDAPPSYVFSERVNRRRRTWRMFMSMGTGAGAEAPSGGRSVQPPPGAAATAARSTGLACGDQPVMGHLRPSGSRERTLCGAPGAQNWYREPSAQPLRLSILTSSGYSWGEDLKIEKGQLGQWPRRKTTALLCLSTTLRSLLRNETERRSSFLRGIAFVKHRGAWQFAHSFC</sequence>
<keyword evidence="3" id="KW-1185">Reference proteome</keyword>
<evidence type="ECO:0000256" key="1">
    <source>
        <dbReference type="SAM" id="MobiDB-lite"/>
    </source>
</evidence>
<name>A0AAQ4F3C4_AMBAM</name>
<protein>
    <submittedName>
        <fullName evidence="2">Uncharacterized protein</fullName>
    </submittedName>
</protein>
<evidence type="ECO:0000313" key="2">
    <source>
        <dbReference type="EMBL" id="KAK8781242.1"/>
    </source>
</evidence>
<dbReference type="Proteomes" id="UP001321473">
    <property type="component" value="Unassembled WGS sequence"/>
</dbReference>
<organism evidence="2 3">
    <name type="scientific">Amblyomma americanum</name>
    <name type="common">Lone star tick</name>
    <dbReference type="NCBI Taxonomy" id="6943"/>
    <lineage>
        <taxon>Eukaryota</taxon>
        <taxon>Metazoa</taxon>
        <taxon>Ecdysozoa</taxon>
        <taxon>Arthropoda</taxon>
        <taxon>Chelicerata</taxon>
        <taxon>Arachnida</taxon>
        <taxon>Acari</taxon>
        <taxon>Parasitiformes</taxon>
        <taxon>Ixodida</taxon>
        <taxon>Ixodoidea</taxon>
        <taxon>Ixodidae</taxon>
        <taxon>Amblyomminae</taxon>
        <taxon>Amblyomma</taxon>
    </lineage>
</organism>
<evidence type="ECO:0000313" key="3">
    <source>
        <dbReference type="Proteomes" id="UP001321473"/>
    </source>
</evidence>
<feature type="region of interest" description="Disordered" evidence="1">
    <location>
        <begin position="51"/>
        <end position="97"/>
    </location>
</feature>
<dbReference type="AlphaFoldDB" id="A0AAQ4F3C4"/>
<proteinExistence type="predicted"/>
<dbReference type="EMBL" id="JARKHS020007861">
    <property type="protein sequence ID" value="KAK8781242.1"/>
    <property type="molecule type" value="Genomic_DNA"/>
</dbReference>
<gene>
    <name evidence="2" type="ORF">V5799_017417</name>
</gene>
<accession>A0AAQ4F3C4</accession>